<dbReference type="AlphaFoldDB" id="A0A1E7DRP6"/>
<dbReference type="PANTHER" id="PTHR43734:SF1">
    <property type="entry name" value="PHYTOENE DESATURASE"/>
    <property type="match status" value="1"/>
</dbReference>
<dbReference type="Gene3D" id="3.50.50.60">
    <property type="entry name" value="FAD/NAD(P)-binding domain"/>
    <property type="match status" value="1"/>
</dbReference>
<gene>
    <name evidence="1" type="ORF">BA724_02805</name>
</gene>
<evidence type="ECO:0000313" key="1">
    <source>
        <dbReference type="EMBL" id="OES45752.1"/>
    </source>
</evidence>
<name>A0A1E7DRP6_9BACI</name>
<sequence length="187" mass="20804">MAQNPFNIQDTSILIYNGGNSKGGRQVKKVIVIGAGLGGLAAAIMLQSKGAAVTVLDENLHAAGRKMMSINAGGFYFNFGPDIMTMPHVFKEVIRQTGKNPDDYFQFEKVTRHTRNLFPDGSELWQTTDYTDMDIFCFQLLTVAAKKDVNEQVIECISSFRKRDAAGLSRSQKGAVFSELRFPWGRR</sequence>
<protein>
    <submittedName>
        <fullName evidence="1">Uncharacterized protein</fullName>
    </submittedName>
</protein>
<dbReference type="PANTHER" id="PTHR43734">
    <property type="entry name" value="PHYTOENE DESATURASE"/>
    <property type="match status" value="1"/>
</dbReference>
<keyword evidence="2" id="KW-1185">Reference proteome</keyword>
<reference evidence="1 2" key="1">
    <citation type="submission" date="2016-06" db="EMBL/GenBank/DDBJ databases">
        <title>Domibacillus iocasae genome sequencing.</title>
        <authorList>
            <person name="Verma A."/>
            <person name="Pal Y."/>
            <person name="Ojha A.K."/>
            <person name="Krishnamurthi S."/>
        </authorList>
    </citation>
    <scope>NUCLEOTIDE SEQUENCE [LARGE SCALE GENOMIC DNA]</scope>
    <source>
        <strain evidence="1 2">DSM 29979</strain>
    </source>
</reference>
<organism evidence="1 2">
    <name type="scientific">Domibacillus iocasae</name>
    <dbReference type="NCBI Taxonomy" id="1714016"/>
    <lineage>
        <taxon>Bacteria</taxon>
        <taxon>Bacillati</taxon>
        <taxon>Bacillota</taxon>
        <taxon>Bacilli</taxon>
        <taxon>Bacillales</taxon>
        <taxon>Bacillaceae</taxon>
        <taxon>Domibacillus</taxon>
    </lineage>
</organism>
<dbReference type="SUPFAM" id="SSF51905">
    <property type="entry name" value="FAD/NAD(P)-binding domain"/>
    <property type="match status" value="1"/>
</dbReference>
<dbReference type="STRING" id="1714016.BA724_02805"/>
<dbReference type="InterPro" id="IPR036188">
    <property type="entry name" value="FAD/NAD-bd_sf"/>
</dbReference>
<accession>A0A1E7DRP6</accession>
<dbReference type="Pfam" id="PF13450">
    <property type="entry name" value="NAD_binding_8"/>
    <property type="match status" value="1"/>
</dbReference>
<dbReference type="EMBL" id="MAMP01000012">
    <property type="protein sequence ID" value="OES45752.1"/>
    <property type="molecule type" value="Genomic_DNA"/>
</dbReference>
<proteinExistence type="predicted"/>
<evidence type="ECO:0000313" key="2">
    <source>
        <dbReference type="Proteomes" id="UP000095658"/>
    </source>
</evidence>
<comment type="caution">
    <text evidence="1">The sequence shown here is derived from an EMBL/GenBank/DDBJ whole genome shotgun (WGS) entry which is preliminary data.</text>
</comment>
<dbReference type="Proteomes" id="UP000095658">
    <property type="component" value="Unassembled WGS sequence"/>
</dbReference>